<name>A0A1F5B178_9BACT</name>
<dbReference type="Proteomes" id="UP000176639">
    <property type="component" value="Unassembled WGS sequence"/>
</dbReference>
<protein>
    <submittedName>
        <fullName evidence="1">Uncharacterized protein</fullName>
    </submittedName>
</protein>
<organism evidence="1 2">
    <name type="scientific">Candidatus Azambacteria bacterium RBG_16_47_10</name>
    <dbReference type="NCBI Taxonomy" id="1797292"/>
    <lineage>
        <taxon>Bacteria</taxon>
        <taxon>Candidatus Azamiibacteriota</taxon>
    </lineage>
</organism>
<gene>
    <name evidence="1" type="ORF">A2Z10_00270</name>
</gene>
<comment type="caution">
    <text evidence="1">The sequence shown here is derived from an EMBL/GenBank/DDBJ whole genome shotgun (WGS) entry which is preliminary data.</text>
</comment>
<dbReference type="AlphaFoldDB" id="A0A1F5B178"/>
<reference evidence="1 2" key="1">
    <citation type="journal article" date="2016" name="Nat. Commun.">
        <title>Thousands of microbial genomes shed light on interconnected biogeochemical processes in an aquifer system.</title>
        <authorList>
            <person name="Anantharaman K."/>
            <person name="Brown C.T."/>
            <person name="Hug L.A."/>
            <person name="Sharon I."/>
            <person name="Castelle C.J."/>
            <person name="Probst A.J."/>
            <person name="Thomas B.C."/>
            <person name="Singh A."/>
            <person name="Wilkins M.J."/>
            <person name="Karaoz U."/>
            <person name="Brodie E.L."/>
            <person name="Williams K.H."/>
            <person name="Hubbard S.S."/>
            <person name="Banfield J.F."/>
        </authorList>
    </citation>
    <scope>NUCLEOTIDE SEQUENCE [LARGE SCALE GENOMIC DNA]</scope>
</reference>
<dbReference type="EMBL" id="MEYI01000004">
    <property type="protein sequence ID" value="OGD24372.1"/>
    <property type="molecule type" value="Genomic_DNA"/>
</dbReference>
<dbReference type="NCBIfam" id="NF038315">
    <property type="entry name" value="HxsD_rel"/>
    <property type="match status" value="1"/>
</dbReference>
<evidence type="ECO:0000313" key="1">
    <source>
        <dbReference type="EMBL" id="OGD24372.1"/>
    </source>
</evidence>
<proteinExistence type="predicted"/>
<evidence type="ECO:0000313" key="2">
    <source>
        <dbReference type="Proteomes" id="UP000176639"/>
    </source>
</evidence>
<accession>A0A1F5B178</accession>
<sequence>MERENKEYMVEKIHFNRKIYTKKAIDNSIKAFSHLARFRVAKYGGYFVVSADAIDADVKSVFKDEFCDFVLAELKKA</sequence>
<dbReference type="InterPro" id="IPR049918">
    <property type="entry name" value="HxsD-rel"/>
</dbReference>